<proteinExistence type="predicted"/>
<evidence type="ECO:0000313" key="1">
    <source>
        <dbReference type="EMBL" id="GJT75724.1"/>
    </source>
</evidence>
<protein>
    <submittedName>
        <fullName evidence="1">Uncharacterized protein</fullName>
    </submittedName>
</protein>
<reference evidence="1" key="2">
    <citation type="submission" date="2022-01" db="EMBL/GenBank/DDBJ databases">
        <authorList>
            <person name="Yamashiro T."/>
            <person name="Shiraishi A."/>
            <person name="Satake H."/>
            <person name="Nakayama K."/>
        </authorList>
    </citation>
    <scope>NUCLEOTIDE SEQUENCE</scope>
</reference>
<name>A0ABQ5GKK7_9ASTR</name>
<reference evidence="1" key="1">
    <citation type="journal article" date="2022" name="Int. J. Mol. Sci.">
        <title>Draft Genome of Tanacetum Coccineum: Genomic Comparison of Closely Related Tanacetum-Family Plants.</title>
        <authorList>
            <person name="Yamashiro T."/>
            <person name="Shiraishi A."/>
            <person name="Nakayama K."/>
            <person name="Satake H."/>
        </authorList>
    </citation>
    <scope>NUCLEOTIDE SEQUENCE</scope>
</reference>
<keyword evidence="2" id="KW-1185">Reference proteome</keyword>
<accession>A0ABQ5GKK7</accession>
<evidence type="ECO:0000313" key="2">
    <source>
        <dbReference type="Proteomes" id="UP001151760"/>
    </source>
</evidence>
<dbReference type="Proteomes" id="UP001151760">
    <property type="component" value="Unassembled WGS sequence"/>
</dbReference>
<gene>
    <name evidence="1" type="ORF">Tco_1042449</name>
</gene>
<sequence>MDKSRYVDDSRSSLSRSRLDAVARSLTPSLDRSRRHRFIPATPSPRSVNNTSLWIWCSVFIQQIDTAYSDQLNTAYRPSDTVAEANLSHLTFCMTRSSTNELLTPFKEPEQEFQSSRKLFETLSLDESRSPEYNLFSDLEENSEEEVAETMAETMEQYISKTRADYGSGIARPKINDKDHFELKGQFLKELRDNTFSGSDHEDANEHIEKVFEIVDLFHVPNITQDHIML</sequence>
<dbReference type="EMBL" id="BQNB010018556">
    <property type="protein sequence ID" value="GJT75724.1"/>
    <property type="molecule type" value="Genomic_DNA"/>
</dbReference>
<comment type="caution">
    <text evidence="1">The sequence shown here is derived from an EMBL/GenBank/DDBJ whole genome shotgun (WGS) entry which is preliminary data.</text>
</comment>
<organism evidence="1 2">
    <name type="scientific">Tanacetum coccineum</name>
    <dbReference type="NCBI Taxonomy" id="301880"/>
    <lineage>
        <taxon>Eukaryota</taxon>
        <taxon>Viridiplantae</taxon>
        <taxon>Streptophyta</taxon>
        <taxon>Embryophyta</taxon>
        <taxon>Tracheophyta</taxon>
        <taxon>Spermatophyta</taxon>
        <taxon>Magnoliopsida</taxon>
        <taxon>eudicotyledons</taxon>
        <taxon>Gunneridae</taxon>
        <taxon>Pentapetalae</taxon>
        <taxon>asterids</taxon>
        <taxon>campanulids</taxon>
        <taxon>Asterales</taxon>
        <taxon>Asteraceae</taxon>
        <taxon>Asteroideae</taxon>
        <taxon>Anthemideae</taxon>
        <taxon>Anthemidinae</taxon>
        <taxon>Tanacetum</taxon>
    </lineage>
</organism>